<accession>A0A117ED41</accession>
<dbReference type="InterPro" id="IPR000182">
    <property type="entry name" value="GNAT_dom"/>
</dbReference>
<reference evidence="6" key="3">
    <citation type="submission" date="2016-02" db="EMBL/GenBank/DDBJ databases">
        <title>Draft genome of pathogenic Streptomyces sp. in Japan.</title>
        <authorList>
            <person name="Tomihama T."/>
            <person name="Ikenaga M."/>
            <person name="Sakai M."/>
            <person name="Okubo T."/>
            <person name="Ikeda S."/>
        </authorList>
    </citation>
    <scope>NUCLEOTIDE SEQUENCE [LARGE SCALE GENOMIC DNA]</scope>
    <source>
        <strain evidence="6">S58</strain>
    </source>
</reference>
<name>A0A117ED41_STRSC</name>
<comment type="caution">
    <text evidence="5">The sequence shown here is derived from an EMBL/GenBank/DDBJ whole genome shotgun (WGS) entry which is preliminary data.</text>
</comment>
<dbReference type="EMBL" id="BCMM01000008">
    <property type="protein sequence ID" value="GAQ61955.1"/>
    <property type="molecule type" value="Genomic_DNA"/>
</dbReference>
<gene>
    <name evidence="5" type="ORF">SsS58_02309</name>
</gene>
<dbReference type="GO" id="GO:0016747">
    <property type="term" value="F:acyltransferase activity, transferring groups other than amino-acyl groups"/>
    <property type="evidence" value="ECO:0007669"/>
    <property type="project" value="InterPro"/>
</dbReference>
<dbReference type="PANTHER" id="PTHR43877:SF2">
    <property type="entry name" value="AMINOALKYLPHOSPHONATE N-ACETYLTRANSFERASE-RELATED"/>
    <property type="match status" value="1"/>
</dbReference>
<evidence type="ECO:0000259" key="4">
    <source>
        <dbReference type="PROSITE" id="PS51186"/>
    </source>
</evidence>
<dbReference type="SUPFAM" id="SSF55729">
    <property type="entry name" value="Acyl-CoA N-acyltransferases (Nat)"/>
    <property type="match status" value="1"/>
</dbReference>
<dbReference type="AlphaFoldDB" id="A0A117ED41"/>
<feature type="region of interest" description="Disordered" evidence="3">
    <location>
        <begin position="1"/>
        <end position="28"/>
    </location>
</feature>
<reference evidence="5 6" key="2">
    <citation type="journal article" date="2016" name="Genome Announc.">
        <title>Draft Genome Sequences of Streptomyces scabiei S58, Streptomyces turgidiscabies T45, and Streptomyces acidiscabies a10, the Pathogens of Potato Common Scab, Isolated in Japan.</title>
        <authorList>
            <person name="Tomihama T."/>
            <person name="Nishi Y."/>
            <person name="Sakai M."/>
            <person name="Ikenaga M."/>
            <person name="Okubo T."/>
            <person name="Ikeda S."/>
        </authorList>
    </citation>
    <scope>NUCLEOTIDE SEQUENCE [LARGE SCALE GENOMIC DNA]</scope>
    <source>
        <strain evidence="5 6">S58</strain>
    </source>
</reference>
<reference evidence="6" key="1">
    <citation type="submission" date="2015-11" db="EMBL/GenBank/DDBJ databases">
        <authorList>
            <consortium name="Cross-ministerial Strategic Innovation Promotion Program (SIP) consortium"/>
            <person name="Tomihama T."/>
            <person name="Ikenaga M."/>
            <person name="Sakai M."/>
            <person name="Okubo T."/>
            <person name="Ikeda S."/>
        </authorList>
    </citation>
    <scope>NUCLEOTIDE SEQUENCE [LARGE SCALE GENOMIC DNA]</scope>
    <source>
        <strain evidence="6">S58</strain>
    </source>
</reference>
<organism evidence="5 6">
    <name type="scientific">Streptomyces scabiei</name>
    <dbReference type="NCBI Taxonomy" id="1930"/>
    <lineage>
        <taxon>Bacteria</taxon>
        <taxon>Bacillati</taxon>
        <taxon>Actinomycetota</taxon>
        <taxon>Actinomycetes</taxon>
        <taxon>Kitasatosporales</taxon>
        <taxon>Streptomycetaceae</taxon>
        <taxon>Streptomyces</taxon>
    </lineage>
</organism>
<evidence type="ECO:0000256" key="3">
    <source>
        <dbReference type="SAM" id="MobiDB-lite"/>
    </source>
</evidence>
<protein>
    <submittedName>
        <fullName evidence="5">Acetyltransferase (GNAT) family protein</fullName>
    </submittedName>
</protein>
<dbReference type="Proteomes" id="UP000067448">
    <property type="component" value="Unassembled WGS sequence"/>
</dbReference>
<evidence type="ECO:0000313" key="5">
    <source>
        <dbReference type="EMBL" id="GAQ61955.1"/>
    </source>
</evidence>
<dbReference type="InterPro" id="IPR050832">
    <property type="entry name" value="Bact_Acetyltransf"/>
</dbReference>
<evidence type="ECO:0000256" key="1">
    <source>
        <dbReference type="ARBA" id="ARBA00022679"/>
    </source>
</evidence>
<dbReference type="Pfam" id="PF00583">
    <property type="entry name" value="Acetyltransf_1"/>
    <property type="match status" value="1"/>
</dbReference>
<evidence type="ECO:0000256" key="2">
    <source>
        <dbReference type="ARBA" id="ARBA00023315"/>
    </source>
</evidence>
<keyword evidence="2" id="KW-0012">Acyltransferase</keyword>
<dbReference type="InterPro" id="IPR016181">
    <property type="entry name" value="Acyl_CoA_acyltransferase"/>
</dbReference>
<dbReference type="Gene3D" id="3.40.630.30">
    <property type="match status" value="1"/>
</dbReference>
<evidence type="ECO:0000313" key="6">
    <source>
        <dbReference type="Proteomes" id="UP000067448"/>
    </source>
</evidence>
<sequence>MKSGGLPIPSPPPRRHGRPPGPGETRWPTVPEPCFHAAVKIGNVAGGSAAPQVRCRVEEDLDGCAGVLAEVHGCDGYPVDWPERPGAWLSPPALLAAWVAELDGRIAGHVGLARSGAGDAAPGLWSERTGVGVHRTAVISRLFVAPSARGRGLGAALLARAGAEARRRGLHPVLDVVASDTAAAALYERLGWQFLATVEQRWGPDRTVAVRCYAAAPA</sequence>
<feature type="domain" description="N-acetyltransferase" evidence="4">
    <location>
        <begin position="51"/>
        <end position="215"/>
    </location>
</feature>
<dbReference type="PROSITE" id="PS51186">
    <property type="entry name" value="GNAT"/>
    <property type="match status" value="1"/>
</dbReference>
<keyword evidence="1 5" id="KW-0808">Transferase</keyword>
<dbReference type="PANTHER" id="PTHR43877">
    <property type="entry name" value="AMINOALKYLPHOSPHONATE N-ACETYLTRANSFERASE-RELATED-RELATED"/>
    <property type="match status" value="1"/>
</dbReference>
<proteinExistence type="predicted"/>